<evidence type="ECO:0000313" key="1">
    <source>
        <dbReference type="EMBL" id="GAI10015.1"/>
    </source>
</evidence>
<dbReference type="EMBL" id="BARV01010257">
    <property type="protein sequence ID" value="GAI10015.1"/>
    <property type="molecule type" value="Genomic_DNA"/>
</dbReference>
<name>X1M5T0_9ZZZZ</name>
<gene>
    <name evidence="1" type="ORF">S06H3_19923</name>
</gene>
<organism evidence="1">
    <name type="scientific">marine sediment metagenome</name>
    <dbReference type="NCBI Taxonomy" id="412755"/>
    <lineage>
        <taxon>unclassified sequences</taxon>
        <taxon>metagenomes</taxon>
        <taxon>ecological metagenomes</taxon>
    </lineage>
</organism>
<comment type="caution">
    <text evidence="1">The sequence shown here is derived from an EMBL/GenBank/DDBJ whole genome shotgun (WGS) entry which is preliminary data.</text>
</comment>
<protein>
    <submittedName>
        <fullName evidence="1">Uncharacterized protein</fullName>
    </submittedName>
</protein>
<reference evidence="1" key="1">
    <citation type="journal article" date="2014" name="Front. Microbiol.">
        <title>High frequency of phylogenetically diverse reductive dehalogenase-homologous genes in deep subseafloor sedimentary metagenomes.</title>
        <authorList>
            <person name="Kawai M."/>
            <person name="Futagami T."/>
            <person name="Toyoda A."/>
            <person name="Takaki Y."/>
            <person name="Nishi S."/>
            <person name="Hori S."/>
            <person name="Arai W."/>
            <person name="Tsubouchi T."/>
            <person name="Morono Y."/>
            <person name="Uchiyama I."/>
            <person name="Ito T."/>
            <person name="Fujiyama A."/>
            <person name="Inagaki F."/>
            <person name="Takami H."/>
        </authorList>
    </citation>
    <scope>NUCLEOTIDE SEQUENCE</scope>
    <source>
        <strain evidence="1">Expedition CK06-06</strain>
    </source>
</reference>
<accession>X1M5T0</accession>
<dbReference type="AlphaFoldDB" id="X1M5T0"/>
<proteinExistence type="predicted"/>
<sequence>MLLVSTFRWILIGVAGTVYCKLNYVSRDARASQPLLLLSQENTGVAPVMYEVTASHQPVFDPPHAAKQDRRSYTPYLLD</sequence>